<gene>
    <name evidence="1" type="ORF">PDIGIT_LOCUS105</name>
</gene>
<dbReference type="EMBL" id="CAOQHR010000001">
    <property type="protein sequence ID" value="CAI6228037.1"/>
    <property type="molecule type" value="Genomic_DNA"/>
</dbReference>
<proteinExistence type="predicted"/>
<dbReference type="AlphaFoldDB" id="A0A9W4U188"/>
<evidence type="ECO:0000313" key="1">
    <source>
        <dbReference type="EMBL" id="CAI6228037.1"/>
    </source>
</evidence>
<keyword evidence="2" id="KW-1185">Reference proteome</keyword>
<evidence type="ECO:0000313" key="2">
    <source>
        <dbReference type="Proteomes" id="UP001152607"/>
    </source>
</evidence>
<organism evidence="1 2">
    <name type="scientific">Periconia digitata</name>
    <dbReference type="NCBI Taxonomy" id="1303443"/>
    <lineage>
        <taxon>Eukaryota</taxon>
        <taxon>Fungi</taxon>
        <taxon>Dikarya</taxon>
        <taxon>Ascomycota</taxon>
        <taxon>Pezizomycotina</taxon>
        <taxon>Dothideomycetes</taxon>
        <taxon>Pleosporomycetidae</taxon>
        <taxon>Pleosporales</taxon>
        <taxon>Massarineae</taxon>
        <taxon>Periconiaceae</taxon>
        <taxon>Periconia</taxon>
    </lineage>
</organism>
<accession>A0A9W4U188</accession>
<name>A0A9W4U188_9PLEO</name>
<dbReference type="OrthoDB" id="5343383at2759"/>
<sequence>MPPLSNISYSQEETITAIRSYYEFLTTLYLPNSAIIEPPPDGWPNITHSRMEPMGKNHRVIELLRHLPYIEEPKDDTDRKQAAPYTYMADYQDSSLDYYLRSGKGNDLKIITEGAAAYENTSAHVVGLTIGGRDSPFYLLDTKLGVVHWAECPRGPRQHPWREPVTDDVESFAPLEEVEWRSEAPAWAIKDFFEVLKEEFRALRFVPLDEQTVLDVYTIPSSQTEGLVPLLQNIFREHGWPDSRVFRREACLEAVRKALEENYPEYAS</sequence>
<protein>
    <submittedName>
        <fullName evidence="1">Uncharacterized protein</fullName>
    </submittedName>
</protein>
<reference evidence="1" key="1">
    <citation type="submission" date="2023-01" db="EMBL/GenBank/DDBJ databases">
        <authorList>
            <person name="Van Ghelder C."/>
            <person name="Rancurel C."/>
        </authorList>
    </citation>
    <scope>NUCLEOTIDE SEQUENCE</scope>
    <source>
        <strain evidence="1">CNCM I-4278</strain>
    </source>
</reference>
<comment type="caution">
    <text evidence="1">The sequence shown here is derived from an EMBL/GenBank/DDBJ whole genome shotgun (WGS) entry which is preliminary data.</text>
</comment>
<dbReference type="Proteomes" id="UP001152607">
    <property type="component" value="Unassembled WGS sequence"/>
</dbReference>